<organism evidence="2 3">
    <name type="scientific">Amblyomma americanum</name>
    <name type="common">Lone star tick</name>
    <dbReference type="NCBI Taxonomy" id="6943"/>
    <lineage>
        <taxon>Eukaryota</taxon>
        <taxon>Metazoa</taxon>
        <taxon>Ecdysozoa</taxon>
        <taxon>Arthropoda</taxon>
        <taxon>Chelicerata</taxon>
        <taxon>Arachnida</taxon>
        <taxon>Acari</taxon>
        <taxon>Parasitiformes</taxon>
        <taxon>Ixodida</taxon>
        <taxon>Ixodoidea</taxon>
        <taxon>Ixodidae</taxon>
        <taxon>Amblyomminae</taxon>
        <taxon>Amblyomma</taxon>
    </lineage>
</organism>
<accession>A0AAQ4EPJ4</accession>
<dbReference type="AlphaFoldDB" id="A0AAQ4EPJ4"/>
<keyword evidence="3" id="KW-1185">Reference proteome</keyword>
<comment type="caution">
    <text evidence="2">The sequence shown here is derived from an EMBL/GenBank/DDBJ whole genome shotgun (WGS) entry which is preliminary data.</text>
</comment>
<gene>
    <name evidence="2" type="ORF">V5799_030027</name>
</gene>
<dbReference type="Proteomes" id="UP001321473">
    <property type="component" value="Unassembled WGS sequence"/>
</dbReference>
<feature type="region of interest" description="Disordered" evidence="1">
    <location>
        <begin position="1"/>
        <end position="28"/>
    </location>
</feature>
<feature type="region of interest" description="Disordered" evidence="1">
    <location>
        <begin position="67"/>
        <end position="89"/>
    </location>
</feature>
<sequence length="89" mass="9924">MAREDDGPQGDPESNNAEEEQDLDNVDPAFAQEYEALSSTMDEINEWMDVLERKSNDLVNQMRQLIEESKQGDDLVLDSDMSAGDSAAN</sequence>
<protein>
    <submittedName>
        <fullName evidence="2">Uncharacterized protein</fullName>
    </submittedName>
</protein>
<evidence type="ECO:0000256" key="1">
    <source>
        <dbReference type="SAM" id="MobiDB-lite"/>
    </source>
</evidence>
<feature type="compositionally biased region" description="Acidic residues" evidence="1">
    <location>
        <begin position="16"/>
        <end position="25"/>
    </location>
</feature>
<name>A0AAQ4EPJ4_AMBAM</name>
<evidence type="ECO:0000313" key="2">
    <source>
        <dbReference type="EMBL" id="KAK8776625.1"/>
    </source>
</evidence>
<proteinExistence type="predicted"/>
<evidence type="ECO:0000313" key="3">
    <source>
        <dbReference type="Proteomes" id="UP001321473"/>
    </source>
</evidence>
<reference evidence="2 3" key="1">
    <citation type="journal article" date="2023" name="Arcadia Sci">
        <title>De novo assembly of a long-read Amblyomma americanum tick genome.</title>
        <authorList>
            <person name="Chou S."/>
            <person name="Poskanzer K.E."/>
            <person name="Rollins M."/>
            <person name="Thuy-Boun P.S."/>
        </authorList>
    </citation>
    <scope>NUCLEOTIDE SEQUENCE [LARGE SCALE GENOMIC DNA]</scope>
    <source>
        <strain evidence="2">F_SG_1</strain>
        <tissue evidence="2">Salivary glands</tissue>
    </source>
</reference>
<dbReference type="EMBL" id="JARKHS020012749">
    <property type="protein sequence ID" value="KAK8776625.1"/>
    <property type="molecule type" value="Genomic_DNA"/>
</dbReference>
<dbReference type="Pfam" id="PF03670">
    <property type="entry name" value="UPF0184"/>
    <property type="match status" value="1"/>
</dbReference>